<proteinExistence type="predicted"/>
<feature type="region of interest" description="Disordered" evidence="1">
    <location>
        <begin position="164"/>
        <end position="237"/>
    </location>
</feature>
<comment type="caution">
    <text evidence="3">The sequence shown here is derived from an EMBL/GenBank/DDBJ whole genome shotgun (WGS) entry which is preliminary data.</text>
</comment>
<feature type="compositionally biased region" description="Polar residues" evidence="1">
    <location>
        <begin position="223"/>
        <end position="237"/>
    </location>
</feature>
<protein>
    <recommendedName>
        <fullName evidence="5">Secreted protein</fullName>
    </recommendedName>
</protein>
<evidence type="ECO:0000256" key="2">
    <source>
        <dbReference type="SAM" id="SignalP"/>
    </source>
</evidence>
<evidence type="ECO:0000256" key="1">
    <source>
        <dbReference type="SAM" id="MobiDB-lite"/>
    </source>
</evidence>
<dbReference type="OrthoDB" id="264197at2"/>
<dbReference type="AlphaFoldDB" id="A0A5C6CEN4"/>
<sequence precursor="true">MPVARRWTVALASIFIGIGSLSATAQDVASPQVEYKDIDGVRYQVTRQVVKETVPITVMQDRQQTFYAPQTTTENISHQQMYSVPVTQNQVVPVLVGRWNPFVTPYWAYEVEQVTTWQNQVANVQIPVNRVTWAPQTKTVQVPVTEYRTAEREIITRVAVSNNSTNNSNQALATAQPLSSAQPQSANPVQSPYRSATIAARPSDSGGTTIGGTVMPSDPPRQATGNWQTPPVNSRYR</sequence>
<evidence type="ECO:0000313" key="4">
    <source>
        <dbReference type="Proteomes" id="UP000318437"/>
    </source>
</evidence>
<accession>A0A5C6CEN4</accession>
<keyword evidence="4" id="KW-1185">Reference proteome</keyword>
<dbReference type="Proteomes" id="UP000318437">
    <property type="component" value="Unassembled WGS sequence"/>
</dbReference>
<name>A0A5C6CEN4_9BACT</name>
<evidence type="ECO:0008006" key="5">
    <source>
        <dbReference type="Google" id="ProtNLM"/>
    </source>
</evidence>
<organism evidence="3 4">
    <name type="scientific">Bythopirellula polymerisocia</name>
    <dbReference type="NCBI Taxonomy" id="2528003"/>
    <lineage>
        <taxon>Bacteria</taxon>
        <taxon>Pseudomonadati</taxon>
        <taxon>Planctomycetota</taxon>
        <taxon>Planctomycetia</taxon>
        <taxon>Pirellulales</taxon>
        <taxon>Lacipirellulaceae</taxon>
        <taxon>Bythopirellula</taxon>
    </lineage>
</organism>
<dbReference type="RefSeq" id="WP_146452336.1">
    <property type="nucleotide sequence ID" value="NZ_SJPS01000007.1"/>
</dbReference>
<feature type="signal peptide" evidence="2">
    <location>
        <begin position="1"/>
        <end position="25"/>
    </location>
</feature>
<reference evidence="3 4" key="1">
    <citation type="submission" date="2019-02" db="EMBL/GenBank/DDBJ databases">
        <title>Deep-cultivation of Planctomycetes and their phenomic and genomic characterization uncovers novel biology.</title>
        <authorList>
            <person name="Wiegand S."/>
            <person name="Jogler M."/>
            <person name="Boedeker C."/>
            <person name="Pinto D."/>
            <person name="Vollmers J."/>
            <person name="Rivas-Marin E."/>
            <person name="Kohn T."/>
            <person name="Peeters S.H."/>
            <person name="Heuer A."/>
            <person name="Rast P."/>
            <person name="Oberbeckmann S."/>
            <person name="Bunk B."/>
            <person name="Jeske O."/>
            <person name="Meyerdierks A."/>
            <person name="Storesund J.E."/>
            <person name="Kallscheuer N."/>
            <person name="Luecker S."/>
            <person name="Lage O.M."/>
            <person name="Pohl T."/>
            <person name="Merkel B.J."/>
            <person name="Hornburger P."/>
            <person name="Mueller R.-W."/>
            <person name="Bruemmer F."/>
            <person name="Labrenz M."/>
            <person name="Spormann A.M."/>
            <person name="Op Den Camp H."/>
            <person name="Overmann J."/>
            <person name="Amann R."/>
            <person name="Jetten M.S.M."/>
            <person name="Mascher T."/>
            <person name="Medema M.H."/>
            <person name="Devos D.P."/>
            <person name="Kaster A.-K."/>
            <person name="Ovreas L."/>
            <person name="Rohde M."/>
            <person name="Galperin M.Y."/>
            <person name="Jogler C."/>
        </authorList>
    </citation>
    <scope>NUCLEOTIDE SEQUENCE [LARGE SCALE GENOMIC DNA]</scope>
    <source>
        <strain evidence="3 4">Pla144</strain>
    </source>
</reference>
<evidence type="ECO:0000313" key="3">
    <source>
        <dbReference type="EMBL" id="TWU22562.1"/>
    </source>
</evidence>
<feature type="chain" id="PRO_5022862082" description="Secreted protein" evidence="2">
    <location>
        <begin position="26"/>
        <end position="237"/>
    </location>
</feature>
<keyword evidence="2" id="KW-0732">Signal</keyword>
<gene>
    <name evidence="3" type="ORF">Pla144_40210</name>
</gene>
<feature type="compositionally biased region" description="Polar residues" evidence="1">
    <location>
        <begin position="170"/>
        <end position="194"/>
    </location>
</feature>
<dbReference type="EMBL" id="SJPS01000007">
    <property type="protein sequence ID" value="TWU22562.1"/>
    <property type="molecule type" value="Genomic_DNA"/>
</dbReference>